<dbReference type="InterPro" id="IPR000424">
    <property type="entry name" value="Primosome_PriB/ssb"/>
</dbReference>
<dbReference type="CDD" id="cd04496">
    <property type="entry name" value="SSB_OBF"/>
    <property type="match status" value="1"/>
</dbReference>
<dbReference type="PANTHER" id="PTHR10302:SF27">
    <property type="entry name" value="SINGLE-STRANDED DNA-BINDING PROTEIN"/>
    <property type="match status" value="1"/>
</dbReference>
<comment type="subunit">
    <text evidence="2">Homotetramer.</text>
</comment>
<dbReference type="HAMAP" id="MF_00984">
    <property type="entry name" value="SSB"/>
    <property type="match status" value="1"/>
</dbReference>
<name>A0ABS5DRB6_9PSEU</name>
<organism evidence="5 6">
    <name type="scientific">Saccharopolyspora endophytica</name>
    <dbReference type="NCBI Taxonomy" id="543886"/>
    <lineage>
        <taxon>Bacteria</taxon>
        <taxon>Bacillati</taxon>
        <taxon>Actinomycetota</taxon>
        <taxon>Actinomycetes</taxon>
        <taxon>Pseudonocardiales</taxon>
        <taxon>Pseudonocardiaceae</taxon>
        <taxon>Saccharopolyspora</taxon>
    </lineage>
</organism>
<comment type="caution">
    <text evidence="2">Lacks conserved residue(s) required for the propagation of feature annotation.</text>
</comment>
<keyword evidence="1 2" id="KW-0238">DNA-binding</keyword>
<keyword evidence="6" id="KW-1185">Reference proteome</keyword>
<dbReference type="GO" id="GO:0003677">
    <property type="term" value="F:DNA binding"/>
    <property type="evidence" value="ECO:0007669"/>
    <property type="project" value="UniProtKB-KW"/>
</dbReference>
<dbReference type="InterPro" id="IPR011344">
    <property type="entry name" value="ssDNA-bd"/>
</dbReference>
<evidence type="ECO:0000313" key="5">
    <source>
        <dbReference type="EMBL" id="MBQ0928582.1"/>
    </source>
</evidence>
<dbReference type="PROSITE" id="PS50935">
    <property type="entry name" value="SSB"/>
    <property type="match status" value="1"/>
</dbReference>
<dbReference type="Gene3D" id="2.40.50.140">
    <property type="entry name" value="Nucleic acid-binding proteins"/>
    <property type="match status" value="1"/>
</dbReference>
<dbReference type="SUPFAM" id="SSF50249">
    <property type="entry name" value="Nucleic acid-binding proteins"/>
    <property type="match status" value="1"/>
</dbReference>
<accession>A0ABS5DRB6</accession>
<feature type="region of interest" description="Disordered" evidence="4">
    <location>
        <begin position="123"/>
        <end position="149"/>
    </location>
</feature>
<dbReference type="RefSeq" id="WP_210973589.1">
    <property type="nucleotide sequence ID" value="NZ_JAGPXE010000021.1"/>
</dbReference>
<protein>
    <recommendedName>
        <fullName evidence="2 3">Single-stranded DNA-binding protein</fullName>
        <shortName evidence="2">SSB</shortName>
    </recommendedName>
</protein>
<dbReference type="NCBIfam" id="NF005851">
    <property type="entry name" value="PRK07772.1"/>
    <property type="match status" value="1"/>
</dbReference>
<evidence type="ECO:0000256" key="3">
    <source>
        <dbReference type="RuleBase" id="RU000524"/>
    </source>
</evidence>
<comment type="caution">
    <text evidence="5">The sequence shown here is derived from an EMBL/GenBank/DDBJ whole genome shotgun (WGS) entry which is preliminary data.</text>
</comment>
<dbReference type="NCBIfam" id="TIGR00621">
    <property type="entry name" value="ssb"/>
    <property type="match status" value="1"/>
</dbReference>
<dbReference type="InterPro" id="IPR012340">
    <property type="entry name" value="NA-bd_OB-fold"/>
</dbReference>
<dbReference type="PANTHER" id="PTHR10302">
    <property type="entry name" value="SINGLE-STRANDED DNA-BINDING PROTEIN"/>
    <property type="match status" value="1"/>
</dbReference>
<gene>
    <name evidence="5" type="ORF">KBO27_31955</name>
</gene>
<proteinExistence type="inferred from homology"/>
<evidence type="ECO:0000256" key="4">
    <source>
        <dbReference type="SAM" id="MobiDB-lite"/>
    </source>
</evidence>
<evidence type="ECO:0000256" key="2">
    <source>
        <dbReference type="HAMAP-Rule" id="MF_00984"/>
    </source>
</evidence>
<reference evidence="5 6" key="1">
    <citation type="submission" date="2021-04" db="EMBL/GenBank/DDBJ databases">
        <title>Whole-genome sequencing of Saccharopolyspora endophytica KCTC 19397.</title>
        <authorList>
            <person name="Ay H."/>
            <person name="Saygin H."/>
            <person name="Sahin N."/>
        </authorList>
    </citation>
    <scope>NUCLEOTIDE SEQUENCE [LARGE SCALE GENOMIC DNA]</scope>
    <source>
        <strain evidence="5 6">KCTC 19397</strain>
    </source>
</reference>
<sequence length="149" mass="16198">MAGETEITLVGNLTANPELKFTPSGAAVANVTVANNPRYFDRQSGEWKDGESLFLRCNVWRQLAENVAETLTKGSRVIVQGRLKQRSFETREGEKRTVVEIDVTEIGPSLRYATATVNKVTRATTGEDLGDDPWGAAPANTDAGDTPPF</sequence>
<evidence type="ECO:0000256" key="1">
    <source>
        <dbReference type="ARBA" id="ARBA00023125"/>
    </source>
</evidence>
<dbReference type="EMBL" id="JAGPXE010000021">
    <property type="protein sequence ID" value="MBQ0928582.1"/>
    <property type="molecule type" value="Genomic_DNA"/>
</dbReference>
<evidence type="ECO:0000313" key="6">
    <source>
        <dbReference type="Proteomes" id="UP000674084"/>
    </source>
</evidence>
<dbReference type="Proteomes" id="UP000674084">
    <property type="component" value="Unassembled WGS sequence"/>
</dbReference>
<dbReference type="Pfam" id="PF00436">
    <property type="entry name" value="SSB"/>
    <property type="match status" value="1"/>
</dbReference>